<feature type="transmembrane region" description="Helical" evidence="1">
    <location>
        <begin position="39"/>
        <end position="58"/>
    </location>
</feature>
<keyword evidence="3" id="KW-1185">Reference proteome</keyword>
<dbReference type="AlphaFoldDB" id="A0A2M9XCE8"/>
<keyword evidence="1" id="KW-0472">Membrane</keyword>
<reference evidence="2 3" key="1">
    <citation type="submission" date="2017-07" db="EMBL/GenBank/DDBJ databases">
        <title>Leptospira spp. isolated from tropical soils.</title>
        <authorList>
            <person name="Thibeaux R."/>
            <person name="Iraola G."/>
            <person name="Ferres I."/>
            <person name="Bierque E."/>
            <person name="Girault D."/>
            <person name="Soupe-Gilbert M.-E."/>
            <person name="Picardeau M."/>
            <person name="Goarant C."/>
        </authorList>
    </citation>
    <scope>NUCLEOTIDE SEQUENCE [LARGE SCALE GENOMIC DNA]</scope>
    <source>
        <strain evidence="2 3">MCA1-C-A1</strain>
    </source>
</reference>
<evidence type="ECO:0000313" key="3">
    <source>
        <dbReference type="Proteomes" id="UP000232196"/>
    </source>
</evidence>
<evidence type="ECO:0000256" key="1">
    <source>
        <dbReference type="SAM" id="Phobius"/>
    </source>
</evidence>
<protein>
    <submittedName>
        <fullName evidence="2">Uncharacterized protein</fullName>
    </submittedName>
</protein>
<feature type="transmembrane region" description="Helical" evidence="1">
    <location>
        <begin position="131"/>
        <end position="151"/>
    </location>
</feature>
<dbReference type="EMBL" id="NPDN01000005">
    <property type="protein sequence ID" value="PJZ25279.1"/>
    <property type="molecule type" value="Genomic_DNA"/>
</dbReference>
<feature type="transmembrane region" description="Helical" evidence="1">
    <location>
        <begin position="79"/>
        <end position="101"/>
    </location>
</feature>
<dbReference type="OrthoDB" id="326759at2"/>
<comment type="caution">
    <text evidence="2">The sequence shown here is derived from an EMBL/GenBank/DDBJ whole genome shotgun (WGS) entry which is preliminary data.</text>
</comment>
<name>A0A2M9XCE8_9LEPT</name>
<feature type="transmembrane region" description="Helical" evidence="1">
    <location>
        <begin position="15"/>
        <end position="33"/>
    </location>
</feature>
<dbReference type="Proteomes" id="UP000232196">
    <property type="component" value="Unassembled WGS sequence"/>
</dbReference>
<dbReference type="RefSeq" id="WP_100706629.1">
    <property type="nucleotide sequence ID" value="NZ_NPDL01000008.1"/>
</dbReference>
<evidence type="ECO:0000313" key="2">
    <source>
        <dbReference type="EMBL" id="PJZ25279.1"/>
    </source>
</evidence>
<feature type="transmembrane region" description="Helical" evidence="1">
    <location>
        <begin position="172"/>
        <end position="193"/>
    </location>
</feature>
<proteinExistence type="predicted"/>
<keyword evidence="1" id="KW-1133">Transmembrane helix</keyword>
<feature type="transmembrane region" description="Helical" evidence="1">
    <location>
        <begin position="199"/>
        <end position="223"/>
    </location>
</feature>
<accession>A0A2M9XCE8</accession>
<keyword evidence="1" id="KW-0812">Transmembrane</keyword>
<sequence>MFKEYLQYVLSRGQIRFIVLVRSVLFLLVFSAIPAMQAGGAVALGGVLIILGLLGTYVMNGFVIRSGMDPEKPIEFSKYFIFLLTLALFMIFFFLIVARLIEPFLGTQLQEFLKKQSTEPSTPLPAEFVRFYLIFAFVLGLILHLILPVLFAKLSLIQGLKELPSCIKRSDYIVAAWTPFVIMFVPDLLVSLISNSEEMMVSIFGQILLIVIFFFMLTSDIFLQYPTYYLVRTEKKTTEGSENNS</sequence>
<gene>
    <name evidence="2" type="ORF">CH357_10100</name>
</gene>
<organism evidence="2 3">
    <name type="scientific">Leptospira hartskeerlii</name>
    <dbReference type="NCBI Taxonomy" id="2023177"/>
    <lineage>
        <taxon>Bacteria</taxon>
        <taxon>Pseudomonadati</taxon>
        <taxon>Spirochaetota</taxon>
        <taxon>Spirochaetia</taxon>
        <taxon>Leptospirales</taxon>
        <taxon>Leptospiraceae</taxon>
        <taxon>Leptospira</taxon>
    </lineage>
</organism>